<evidence type="ECO:0000256" key="5">
    <source>
        <dbReference type="ARBA" id="ARBA00023065"/>
    </source>
</evidence>
<dbReference type="GO" id="GO:1990573">
    <property type="term" value="P:potassium ion import across plasma membrane"/>
    <property type="evidence" value="ECO:0007669"/>
    <property type="project" value="TreeGrafter"/>
</dbReference>
<keyword evidence="6" id="KW-0472">Membrane</keyword>
<dbReference type="GO" id="GO:0005886">
    <property type="term" value="C:plasma membrane"/>
    <property type="evidence" value="ECO:0007669"/>
    <property type="project" value="TreeGrafter"/>
</dbReference>
<keyword evidence="2" id="KW-0813">Transport</keyword>
<accession>A0A3R7GCN9</accession>
<proteinExistence type="predicted"/>
<keyword evidence="4" id="KW-1133">Transmembrane helix</keyword>
<evidence type="ECO:0000256" key="3">
    <source>
        <dbReference type="ARBA" id="ARBA00022692"/>
    </source>
</evidence>
<dbReference type="InterPro" id="IPR003445">
    <property type="entry name" value="Cat_transpt"/>
</dbReference>
<evidence type="ECO:0000313" key="7">
    <source>
        <dbReference type="EMBL" id="RLL98800.1"/>
    </source>
</evidence>
<evidence type="ECO:0000256" key="4">
    <source>
        <dbReference type="ARBA" id="ARBA00022989"/>
    </source>
</evidence>
<keyword evidence="5" id="KW-0406">Ion transport</keyword>
<dbReference type="AlphaFoldDB" id="A0A3R7GCN9"/>
<dbReference type="EMBL" id="NIDN02000044">
    <property type="protein sequence ID" value="RLL98800.1"/>
    <property type="molecule type" value="Genomic_DNA"/>
</dbReference>
<dbReference type="PANTHER" id="PTHR31064">
    <property type="entry name" value="POTASSIUM TRANSPORT PROTEIN DDB_G0292412-RELATED"/>
    <property type="match status" value="1"/>
</dbReference>
<comment type="subcellular location">
    <subcellularLocation>
        <location evidence="1">Membrane</location>
        <topology evidence="1">Multi-pass membrane protein</topology>
    </subcellularLocation>
</comment>
<evidence type="ECO:0000256" key="6">
    <source>
        <dbReference type="ARBA" id="ARBA00023136"/>
    </source>
</evidence>
<feature type="non-terminal residue" evidence="7">
    <location>
        <position position="1"/>
    </location>
</feature>
<dbReference type="Pfam" id="PF02386">
    <property type="entry name" value="TrkH"/>
    <property type="match status" value="1"/>
</dbReference>
<dbReference type="OrthoDB" id="9999863at2759"/>
<dbReference type="STRING" id="1245748.A0A3R7GCN9"/>
<dbReference type="GO" id="GO:0140107">
    <property type="term" value="F:high-affinity potassium ion transmembrane transporter activity"/>
    <property type="evidence" value="ECO:0007669"/>
    <property type="project" value="TreeGrafter"/>
</dbReference>
<evidence type="ECO:0000256" key="2">
    <source>
        <dbReference type="ARBA" id="ARBA00022448"/>
    </source>
</evidence>
<sequence length="95" mass="10876">AFAIFPIFFEVVSAYANVGLSLGYPTVNTSLCGQFTVFSKLVICAMMIRGRHRGLPYQLDRAIVLPNERLDEMLERVEDVRSVRRLARIKRFHTS</sequence>
<dbReference type="PANTHER" id="PTHR31064:SF5">
    <property type="entry name" value="POTASSIUM ION TRANSPORTER (EUROFUNG)"/>
    <property type="match status" value="1"/>
</dbReference>
<dbReference type="Proteomes" id="UP000215289">
    <property type="component" value="Unassembled WGS sequence"/>
</dbReference>
<protein>
    <submittedName>
        <fullName evidence="7">Potassium transport system component</fullName>
    </submittedName>
</protein>
<comment type="caution">
    <text evidence="7">The sequence shown here is derived from an EMBL/GenBank/DDBJ whole genome shotgun (WGS) entry which is preliminary data.</text>
</comment>
<keyword evidence="3" id="KW-0812">Transmembrane</keyword>
<reference evidence="7 8" key="1">
    <citation type="submission" date="2018-08" db="EMBL/GenBank/DDBJ databases">
        <title>Draft genome sequences of two Aspergillus turcosus clinical strains isolated from bronchoalveolar lavage fluid: one azole-susceptible and the other azole-resistant.</title>
        <authorList>
            <person name="Parent-Michaud M."/>
            <person name="Dufresne P.J."/>
            <person name="Fournier E."/>
            <person name="Martineau C."/>
            <person name="Moreira S."/>
            <person name="Perkins V."/>
            <person name="De Repentigny L."/>
            <person name="Dufresne S.F."/>
        </authorList>
    </citation>
    <scope>NUCLEOTIDE SEQUENCE [LARGE SCALE GENOMIC DNA]</scope>
    <source>
        <strain evidence="7">HMR AF 1038</strain>
    </source>
</reference>
<gene>
    <name evidence="7" type="primary">TRK2</name>
    <name evidence="7" type="ORF">CFD26_100103</name>
</gene>
<keyword evidence="8" id="KW-1185">Reference proteome</keyword>
<organism evidence="7 8">
    <name type="scientific">Aspergillus turcosus</name>
    <dbReference type="NCBI Taxonomy" id="1245748"/>
    <lineage>
        <taxon>Eukaryota</taxon>
        <taxon>Fungi</taxon>
        <taxon>Dikarya</taxon>
        <taxon>Ascomycota</taxon>
        <taxon>Pezizomycotina</taxon>
        <taxon>Eurotiomycetes</taxon>
        <taxon>Eurotiomycetidae</taxon>
        <taxon>Eurotiales</taxon>
        <taxon>Aspergillaceae</taxon>
        <taxon>Aspergillus</taxon>
        <taxon>Aspergillus subgen. Fumigati</taxon>
    </lineage>
</organism>
<evidence type="ECO:0000313" key="8">
    <source>
        <dbReference type="Proteomes" id="UP000215289"/>
    </source>
</evidence>
<evidence type="ECO:0000256" key="1">
    <source>
        <dbReference type="ARBA" id="ARBA00004141"/>
    </source>
</evidence>
<name>A0A3R7GCN9_9EURO</name>
<dbReference type="InterPro" id="IPR051143">
    <property type="entry name" value="TrkH_K-transport"/>
</dbReference>
<dbReference type="GO" id="GO:0030007">
    <property type="term" value="P:intracellular potassium ion homeostasis"/>
    <property type="evidence" value="ECO:0007669"/>
    <property type="project" value="TreeGrafter"/>
</dbReference>